<evidence type="ECO:0000256" key="1">
    <source>
        <dbReference type="ARBA" id="ARBA00007205"/>
    </source>
</evidence>
<gene>
    <name evidence="4" type="ORF">PACLA_8A022516</name>
</gene>
<dbReference type="OrthoDB" id="5945821at2759"/>
<dbReference type="FunFam" id="2.60.40.150:FF:000059">
    <property type="entry name" value="Axin interactor, dorsalization-associated protein"/>
    <property type="match status" value="1"/>
</dbReference>
<dbReference type="Pfam" id="PF08910">
    <property type="entry name" value="Aida_N"/>
    <property type="match status" value="1"/>
</dbReference>
<dbReference type="Proteomes" id="UP001152795">
    <property type="component" value="Unassembled WGS sequence"/>
</dbReference>
<dbReference type="PANTHER" id="PTHR28654">
    <property type="entry name" value="AXIN INTERACTOR, DORSALIZATION-ASSOCIATED PROTEIN"/>
    <property type="match status" value="1"/>
</dbReference>
<dbReference type="PROSITE" id="PS51911">
    <property type="entry name" value="C2_AIDA"/>
    <property type="match status" value="1"/>
</dbReference>
<dbReference type="InterPro" id="IPR025939">
    <property type="entry name" value="Aida_C"/>
</dbReference>
<dbReference type="SUPFAM" id="SSF109779">
    <property type="entry name" value="Domain from hypothetical 2610208m17rik protein"/>
    <property type="match status" value="1"/>
</dbReference>
<dbReference type="PANTHER" id="PTHR28654:SF1">
    <property type="entry name" value="AXIN INTERACTOR, DORSALIZATION-ASSOCIATED PROTEIN"/>
    <property type="match status" value="1"/>
</dbReference>
<dbReference type="InterPro" id="IPR023421">
    <property type="entry name" value="AIDA_N"/>
</dbReference>
<dbReference type="EMBL" id="CACRXK020006433">
    <property type="protein sequence ID" value="CAB4009378.1"/>
    <property type="molecule type" value="Genomic_DNA"/>
</dbReference>
<dbReference type="Gene3D" id="2.60.40.150">
    <property type="entry name" value="C2 domain"/>
    <property type="match status" value="1"/>
</dbReference>
<protein>
    <submittedName>
        <fullName evidence="4">Axin interactor, dorsalization-associated</fullName>
    </submittedName>
</protein>
<evidence type="ECO:0000313" key="5">
    <source>
        <dbReference type="Proteomes" id="UP001152795"/>
    </source>
</evidence>
<dbReference type="GO" id="GO:0035091">
    <property type="term" value="F:phosphatidylinositol binding"/>
    <property type="evidence" value="ECO:0007669"/>
    <property type="project" value="TreeGrafter"/>
</dbReference>
<comment type="function">
    <text evidence="3">Acts as a ventralizing factor during embryogenesis. Inhibits axin-mediated JNK activation by binding axin and disrupting axin homodimerization. This in turn antagonizes a Wnt/beta-catenin-independent dorsalization pathway activated by AXIN/JNK-signaling.</text>
</comment>
<dbReference type="Gene3D" id="1.20.120.360">
    <property type="entry name" value="Axin interactor, dorsalization-associated protein, N-terminal domain"/>
    <property type="match status" value="1"/>
</dbReference>
<keyword evidence="5" id="KW-1185">Reference proteome</keyword>
<evidence type="ECO:0000256" key="2">
    <source>
        <dbReference type="ARBA" id="ARBA00022473"/>
    </source>
</evidence>
<dbReference type="InterPro" id="IPR036818">
    <property type="entry name" value="AIDA_N_sf"/>
</dbReference>
<sequence>MQRIEGGGGEVSRIGLCMTGPACLRSLIHTYRVTFTCFFNIFRLSRQILKQLATEHNFFTGEQKKILGKIAACLHSRSRFFQNLQDEEISLDDIRQLCLVLGNILSEKTEDFPITVPELAEKIFQTNNNSFILEEVPNDQEDTKDYGSLLPRISHEADCHRLTIKIVKIGLKDPSEFINPFITVSVKALDGVDITTSQNTPTAKTKENRDIHFDCNVELQTTIEKLPQGTAIFFEFKHFKPKRKQISTKCWTFMEMDEIKAGPACLELYKKPTNYCRKKLSLLTVKPLYLHVFLIIHDDAE</sequence>
<accession>A0A6S7JA97</accession>
<organism evidence="4 5">
    <name type="scientific">Paramuricea clavata</name>
    <name type="common">Red gorgonian</name>
    <name type="synonym">Violescent sea-whip</name>
    <dbReference type="NCBI Taxonomy" id="317549"/>
    <lineage>
        <taxon>Eukaryota</taxon>
        <taxon>Metazoa</taxon>
        <taxon>Cnidaria</taxon>
        <taxon>Anthozoa</taxon>
        <taxon>Octocorallia</taxon>
        <taxon>Malacalcyonacea</taxon>
        <taxon>Plexauridae</taxon>
        <taxon>Paramuricea</taxon>
    </lineage>
</organism>
<dbReference type="GO" id="GO:0016020">
    <property type="term" value="C:membrane"/>
    <property type="evidence" value="ECO:0007669"/>
    <property type="project" value="TreeGrafter"/>
</dbReference>
<evidence type="ECO:0000256" key="3">
    <source>
        <dbReference type="ARBA" id="ARBA00059715"/>
    </source>
</evidence>
<name>A0A6S7JA97_PARCT</name>
<proteinExistence type="inferred from homology"/>
<keyword evidence="2" id="KW-0217">Developmental protein</keyword>
<dbReference type="InterPro" id="IPR035892">
    <property type="entry name" value="C2_domain_sf"/>
</dbReference>
<dbReference type="AlphaFoldDB" id="A0A6S7JA97"/>
<comment type="similarity">
    <text evidence="1">Belongs to the AIDA family.</text>
</comment>
<comment type="caution">
    <text evidence="4">The sequence shown here is derived from an EMBL/GenBank/DDBJ whole genome shotgun (WGS) entry which is preliminary data.</text>
</comment>
<reference evidence="4" key="1">
    <citation type="submission" date="2020-04" db="EMBL/GenBank/DDBJ databases">
        <authorList>
            <person name="Alioto T."/>
            <person name="Alioto T."/>
            <person name="Gomez Garrido J."/>
        </authorList>
    </citation>
    <scope>NUCLEOTIDE SEQUENCE</scope>
    <source>
        <strain evidence="4">A484AB</strain>
    </source>
</reference>
<dbReference type="Pfam" id="PF14186">
    <property type="entry name" value="Aida_C2"/>
    <property type="match status" value="1"/>
</dbReference>
<evidence type="ECO:0000313" key="4">
    <source>
        <dbReference type="EMBL" id="CAB4009378.1"/>
    </source>
</evidence>